<comment type="caution">
    <text evidence="3">The sequence shown here is derived from an EMBL/GenBank/DDBJ whole genome shotgun (WGS) entry which is preliminary data.</text>
</comment>
<dbReference type="CDD" id="cd01650">
    <property type="entry name" value="RT_nLTR_like"/>
    <property type="match status" value="1"/>
</dbReference>
<accession>A0A7J6WAW7</accession>
<dbReference type="PROSITE" id="PS50878">
    <property type="entry name" value="RT_POL"/>
    <property type="match status" value="1"/>
</dbReference>
<gene>
    <name evidence="3" type="ORF">FRX31_016385</name>
</gene>
<evidence type="ECO:0000256" key="1">
    <source>
        <dbReference type="SAM" id="MobiDB-lite"/>
    </source>
</evidence>
<keyword evidence="3" id="KW-0548">Nucleotidyltransferase</keyword>
<organism evidence="3 4">
    <name type="scientific">Thalictrum thalictroides</name>
    <name type="common">Rue-anemone</name>
    <name type="synonym">Anemone thalictroides</name>
    <dbReference type="NCBI Taxonomy" id="46969"/>
    <lineage>
        <taxon>Eukaryota</taxon>
        <taxon>Viridiplantae</taxon>
        <taxon>Streptophyta</taxon>
        <taxon>Embryophyta</taxon>
        <taxon>Tracheophyta</taxon>
        <taxon>Spermatophyta</taxon>
        <taxon>Magnoliopsida</taxon>
        <taxon>Ranunculales</taxon>
        <taxon>Ranunculaceae</taxon>
        <taxon>Thalictroideae</taxon>
        <taxon>Thalictrum</taxon>
    </lineage>
</organism>
<dbReference type="PANTHER" id="PTHR33481">
    <property type="entry name" value="REVERSE TRANSCRIPTASE"/>
    <property type="match status" value="1"/>
</dbReference>
<dbReference type="Pfam" id="PF00078">
    <property type="entry name" value="RVT_1"/>
    <property type="match status" value="1"/>
</dbReference>
<dbReference type="Proteomes" id="UP000554482">
    <property type="component" value="Unassembled WGS sequence"/>
</dbReference>
<dbReference type="AlphaFoldDB" id="A0A7J6WAW7"/>
<dbReference type="SUPFAM" id="SSF56672">
    <property type="entry name" value="DNA/RNA polymerases"/>
    <property type="match status" value="1"/>
</dbReference>
<dbReference type="InterPro" id="IPR043502">
    <property type="entry name" value="DNA/RNA_pol_sf"/>
</dbReference>
<protein>
    <submittedName>
        <fullName evidence="3">Reverse transcriptase</fullName>
    </submittedName>
</protein>
<feature type="domain" description="Reverse transcriptase" evidence="2">
    <location>
        <begin position="332"/>
        <end position="604"/>
    </location>
</feature>
<evidence type="ECO:0000313" key="3">
    <source>
        <dbReference type="EMBL" id="KAF5194028.1"/>
    </source>
</evidence>
<reference evidence="3 4" key="1">
    <citation type="submission" date="2020-06" db="EMBL/GenBank/DDBJ databases">
        <title>Transcriptomic and genomic resources for Thalictrum thalictroides and T. hernandezii: Facilitating candidate gene discovery in an emerging model plant lineage.</title>
        <authorList>
            <person name="Arias T."/>
            <person name="Riano-Pachon D.M."/>
            <person name="Di Stilio V.S."/>
        </authorList>
    </citation>
    <scope>NUCLEOTIDE SEQUENCE [LARGE SCALE GENOMIC DNA]</scope>
    <source>
        <strain evidence="4">cv. WT478/WT964</strain>
        <tissue evidence="3">Leaves</tissue>
    </source>
</reference>
<dbReference type="PANTHER" id="PTHR33481:SF1">
    <property type="entry name" value="ENDONUCLEASE_EXONUCLEASE_PHOSPHATASE DOMAIN-CONTAINING PROTEIN-RELATED"/>
    <property type="match status" value="1"/>
</dbReference>
<dbReference type="GO" id="GO:0003964">
    <property type="term" value="F:RNA-directed DNA polymerase activity"/>
    <property type="evidence" value="ECO:0007669"/>
    <property type="project" value="UniProtKB-KW"/>
</dbReference>
<sequence length="835" mass="95766">MTVIEELGGTFHRSNTRNTSIIDLVFATHFKTLHWRDWRYTESTGSDHEAIVYSTTISGHYKFTKLQEPRYNIKKANWQKFEQNLRSLEYPIGQQLDLDIASHNFDSIASHLHSLLYQAAKDSIPRMRVSSHSKPWWTKELTELRQKYHSLRRKGKKSLDPVHIEEARLARNVYFRKISLTKHEHWHQFLSDAKDKSLFTAFKYSDPQRYQSPLIPTLQYKSENDRSMKVATSFGEKCEALVSSLFPTLSAPPQPSLNHAESIPSPTPISSSSYPRSHQKFTQWQWPELSLNELLQAIPNKITAPGYDNITWTMIQKSVNILPTLFLKAFKALMNSGYHPQLWKEAIGIILPKRNKKDYTDPQAYRPISLLPCLSKLLEKLFANRLSYYANITDNLLHYSQMGGRKQRSAVDAALLLQNFIENNFSRQKSVSTVLLDIKGAFDRLHTGKLIKTLESLQLPSTLISWVNSFLSGRTIRLSFNSQLSTSYPACGTPQGSPISPILFLLSIRDLFQTEEKSNFLQLSYVDDISLSIASHSIIKNTKELFKILDTIFIKAIDLSITFDVKKTELIHFHRGRIPSTIPLKINNIITYPTEVVRYLGIWFDRKLTFSTHIDKRLQLAHGALHRLRSLASATRGPRLNELRQLYLTCVTSILDYGSILWAGKYGTKGHINKYQKLQNSALRIITGAYFGSPSKALEVEASIYPCSVRLLKLSYSYALRILKLQPTHPIQNALFSPLQDELSKTSMVDFGLLECLFENSTQITKLGMLLKKLSTQWRLERYDWSWSPPWAINTINFEIAQIPKTDAKNKHICDLQKIPQSAMVAYTDGSRSSE</sequence>
<dbReference type="EMBL" id="JABWDY010019294">
    <property type="protein sequence ID" value="KAF5194028.1"/>
    <property type="molecule type" value="Genomic_DNA"/>
</dbReference>
<name>A0A7J6WAW7_THATH</name>
<feature type="compositionally biased region" description="Low complexity" evidence="1">
    <location>
        <begin position="262"/>
        <end position="275"/>
    </location>
</feature>
<keyword evidence="3" id="KW-0695">RNA-directed DNA polymerase</keyword>
<dbReference type="InterPro" id="IPR000477">
    <property type="entry name" value="RT_dom"/>
</dbReference>
<feature type="non-terminal residue" evidence="3">
    <location>
        <position position="835"/>
    </location>
</feature>
<keyword evidence="3" id="KW-0808">Transferase</keyword>
<keyword evidence="4" id="KW-1185">Reference proteome</keyword>
<evidence type="ECO:0000313" key="4">
    <source>
        <dbReference type="Proteomes" id="UP000554482"/>
    </source>
</evidence>
<proteinExistence type="predicted"/>
<feature type="region of interest" description="Disordered" evidence="1">
    <location>
        <begin position="253"/>
        <end position="275"/>
    </location>
</feature>
<dbReference type="OrthoDB" id="1937528at2759"/>
<evidence type="ECO:0000259" key="2">
    <source>
        <dbReference type="PROSITE" id="PS50878"/>
    </source>
</evidence>